<dbReference type="AlphaFoldDB" id="A0A8J3YV02"/>
<keyword evidence="2" id="KW-1185">Reference proteome</keyword>
<protein>
    <submittedName>
        <fullName evidence="1">Uncharacterized protein</fullName>
    </submittedName>
</protein>
<organism evidence="1 2">
    <name type="scientific">Virgisporangium aliadipatigenens</name>
    <dbReference type="NCBI Taxonomy" id="741659"/>
    <lineage>
        <taxon>Bacteria</taxon>
        <taxon>Bacillati</taxon>
        <taxon>Actinomycetota</taxon>
        <taxon>Actinomycetes</taxon>
        <taxon>Micromonosporales</taxon>
        <taxon>Micromonosporaceae</taxon>
        <taxon>Virgisporangium</taxon>
    </lineage>
</organism>
<dbReference type="RefSeq" id="WP_203903774.1">
    <property type="nucleotide sequence ID" value="NZ_BOPF01000035.1"/>
</dbReference>
<sequence>MHPYLGRLQVEPEGVIAVGNAYALDSERYAGYADELDLIVSRHGRSWGTDETGTQFSERFLQGTEQINGLVRGVQGRVGYAATGLRESGRCYLQVEDDAVEFTRALNGLPAGSGQAAEARMFRIAERMAPATVAPIPFERVPEEVRAPTSPLMSFSVEFGLDEARLNGVPVGDGYRLLALKPFPDGTVTLDVNRFDVVAPVAPATAITTATGNPIDTDGLVLFVVNPAAGVDPTVPGYEPLPMTYEAGTGDRQPTVAT</sequence>
<evidence type="ECO:0000313" key="1">
    <source>
        <dbReference type="EMBL" id="GIJ50330.1"/>
    </source>
</evidence>
<name>A0A8J3YV02_9ACTN</name>
<comment type="caution">
    <text evidence="1">The sequence shown here is derived from an EMBL/GenBank/DDBJ whole genome shotgun (WGS) entry which is preliminary data.</text>
</comment>
<dbReference type="Proteomes" id="UP000619260">
    <property type="component" value="Unassembled WGS sequence"/>
</dbReference>
<reference evidence="1" key="1">
    <citation type="submission" date="2021-01" db="EMBL/GenBank/DDBJ databases">
        <title>Whole genome shotgun sequence of Virgisporangium aliadipatigenens NBRC 105644.</title>
        <authorList>
            <person name="Komaki H."/>
            <person name="Tamura T."/>
        </authorList>
    </citation>
    <scope>NUCLEOTIDE SEQUENCE</scope>
    <source>
        <strain evidence="1">NBRC 105644</strain>
    </source>
</reference>
<proteinExistence type="predicted"/>
<dbReference type="EMBL" id="BOPF01000035">
    <property type="protein sequence ID" value="GIJ50330.1"/>
    <property type="molecule type" value="Genomic_DNA"/>
</dbReference>
<evidence type="ECO:0000313" key="2">
    <source>
        <dbReference type="Proteomes" id="UP000619260"/>
    </source>
</evidence>
<accession>A0A8J3YV02</accession>
<gene>
    <name evidence="1" type="ORF">Val02_72160</name>
</gene>